<dbReference type="CTD" id="30813"/>
<dbReference type="Proteomes" id="UP000248480">
    <property type="component" value="Unplaced"/>
</dbReference>
<dbReference type="InterPro" id="IPR001356">
    <property type="entry name" value="HD"/>
</dbReference>
<dbReference type="InterPro" id="IPR051775">
    <property type="entry name" value="Homeobox_domain"/>
</dbReference>
<keyword evidence="9 13" id="KW-0539">Nucleus</keyword>
<dbReference type="FunFam" id="1.10.10.60:FF:000065">
    <property type="entry name" value="Visual system homeobox 1"/>
    <property type="match status" value="1"/>
</dbReference>
<name>A0A2Y9DKX4_TRIMA</name>
<dbReference type="SMART" id="SM00389">
    <property type="entry name" value="HOX"/>
    <property type="match status" value="1"/>
</dbReference>
<evidence type="ECO:0000256" key="11">
    <source>
        <dbReference type="ARBA" id="ARBA00039503"/>
    </source>
</evidence>
<dbReference type="GO" id="GO:0048666">
    <property type="term" value="P:neuron development"/>
    <property type="evidence" value="ECO:0007669"/>
    <property type="project" value="TreeGrafter"/>
</dbReference>
<dbReference type="GO" id="GO:0000976">
    <property type="term" value="F:transcription cis-regulatory region binding"/>
    <property type="evidence" value="ECO:0007669"/>
    <property type="project" value="TreeGrafter"/>
</dbReference>
<evidence type="ECO:0000256" key="14">
    <source>
        <dbReference type="RuleBase" id="RU000682"/>
    </source>
</evidence>
<organism evidence="18 19">
    <name type="scientific">Trichechus manatus latirostris</name>
    <name type="common">Florida manatee</name>
    <dbReference type="NCBI Taxonomy" id="127582"/>
    <lineage>
        <taxon>Eukaryota</taxon>
        <taxon>Metazoa</taxon>
        <taxon>Chordata</taxon>
        <taxon>Craniata</taxon>
        <taxon>Vertebrata</taxon>
        <taxon>Euteleostomi</taxon>
        <taxon>Mammalia</taxon>
        <taxon>Eutheria</taxon>
        <taxon>Afrotheria</taxon>
        <taxon>Sirenia</taxon>
        <taxon>Trichechidae</taxon>
        <taxon>Trichechus</taxon>
    </lineage>
</organism>
<evidence type="ECO:0000256" key="5">
    <source>
        <dbReference type="ARBA" id="ARBA00023015"/>
    </source>
</evidence>
<evidence type="ECO:0000256" key="7">
    <source>
        <dbReference type="ARBA" id="ARBA00023155"/>
    </source>
</evidence>
<feature type="region of interest" description="Disordered" evidence="15">
    <location>
        <begin position="278"/>
        <end position="365"/>
    </location>
</feature>
<feature type="region of interest" description="Disordered" evidence="15">
    <location>
        <begin position="114"/>
        <end position="168"/>
    </location>
</feature>
<gene>
    <name evidence="19" type="primary">VSX1</name>
</gene>
<evidence type="ECO:0000256" key="15">
    <source>
        <dbReference type="SAM" id="MobiDB-lite"/>
    </source>
</evidence>
<dbReference type="OrthoDB" id="6159439at2759"/>
<keyword evidence="3" id="KW-0217">Developmental protein</keyword>
<dbReference type="SUPFAM" id="SSF46689">
    <property type="entry name" value="Homeodomain-like"/>
    <property type="match status" value="1"/>
</dbReference>
<dbReference type="Pfam" id="PF00046">
    <property type="entry name" value="Homeodomain"/>
    <property type="match status" value="1"/>
</dbReference>
<dbReference type="STRING" id="127582.A0A2Y9DKX4"/>
<evidence type="ECO:0000259" key="16">
    <source>
        <dbReference type="PROSITE" id="PS50071"/>
    </source>
</evidence>
<feature type="domain" description="CVC" evidence="17">
    <location>
        <begin position="224"/>
        <end position="277"/>
    </location>
</feature>
<dbReference type="GO" id="GO:0007601">
    <property type="term" value="P:visual perception"/>
    <property type="evidence" value="ECO:0007669"/>
    <property type="project" value="UniProtKB-KW"/>
</dbReference>
<reference evidence="19" key="1">
    <citation type="submission" date="2025-08" db="UniProtKB">
        <authorList>
            <consortium name="RefSeq"/>
        </authorList>
    </citation>
    <scope>IDENTIFICATION</scope>
</reference>
<feature type="region of interest" description="Disordered" evidence="15">
    <location>
        <begin position="1"/>
        <end position="21"/>
    </location>
</feature>
<keyword evidence="18" id="KW-1185">Reference proteome</keyword>
<evidence type="ECO:0000256" key="4">
    <source>
        <dbReference type="ARBA" id="ARBA00022606"/>
    </source>
</evidence>
<protein>
    <recommendedName>
        <fullName evidence="11">Visual system homeobox 1</fullName>
    </recommendedName>
    <alternativeName>
        <fullName evidence="12">Transcription factor VSX1</fullName>
    </alternativeName>
</protein>
<dbReference type="PANTHER" id="PTHR24323">
    <property type="entry name" value="CEH-10 HOMEODOMAIN-CONTAINING HOMOLOG"/>
    <property type="match status" value="1"/>
</dbReference>
<dbReference type="PROSITE" id="PS51496">
    <property type="entry name" value="CVC"/>
    <property type="match status" value="1"/>
</dbReference>
<dbReference type="PROSITE" id="PS00027">
    <property type="entry name" value="HOMEOBOX_1"/>
    <property type="match status" value="1"/>
</dbReference>
<evidence type="ECO:0000256" key="13">
    <source>
        <dbReference type="PROSITE-ProRule" id="PRU00108"/>
    </source>
</evidence>
<evidence type="ECO:0000256" key="12">
    <source>
        <dbReference type="ARBA" id="ARBA00041737"/>
    </source>
</evidence>
<dbReference type="Gene3D" id="1.10.10.60">
    <property type="entry name" value="Homeodomain-like"/>
    <property type="match status" value="1"/>
</dbReference>
<keyword evidence="7 13" id="KW-0371">Homeobox</keyword>
<dbReference type="PANTHER" id="PTHR24323:SF3">
    <property type="entry name" value="VISUAL SYSTEM HOMEOBOX 1"/>
    <property type="match status" value="1"/>
</dbReference>
<keyword evidence="6 13" id="KW-0238">DNA-binding</keyword>
<dbReference type="GO" id="GO:0000981">
    <property type="term" value="F:DNA-binding transcription factor activity, RNA polymerase II-specific"/>
    <property type="evidence" value="ECO:0007669"/>
    <property type="project" value="InterPro"/>
</dbReference>
<dbReference type="InParanoid" id="A0A2Y9DKX4"/>
<feature type="DNA-binding region" description="Homeobox" evidence="13">
    <location>
        <begin position="164"/>
        <end position="223"/>
    </location>
</feature>
<evidence type="ECO:0000256" key="1">
    <source>
        <dbReference type="ARBA" id="ARBA00004123"/>
    </source>
</evidence>
<feature type="compositionally biased region" description="Pro residues" evidence="15">
    <location>
        <begin position="114"/>
        <end position="125"/>
    </location>
</feature>
<evidence type="ECO:0000313" key="19">
    <source>
        <dbReference type="RefSeq" id="XP_004376527.1"/>
    </source>
</evidence>
<dbReference type="PROSITE" id="PS50071">
    <property type="entry name" value="HOMEOBOX_2"/>
    <property type="match status" value="1"/>
</dbReference>
<dbReference type="RefSeq" id="XP_004376527.1">
    <property type="nucleotide sequence ID" value="XM_004376470.2"/>
</dbReference>
<comment type="similarity">
    <text evidence="2">Belongs to the paired homeobox family.</text>
</comment>
<keyword evidence="4" id="KW-0716">Sensory transduction</keyword>
<evidence type="ECO:0000256" key="10">
    <source>
        <dbReference type="ARBA" id="ARBA00023305"/>
    </source>
</evidence>
<evidence type="ECO:0000256" key="6">
    <source>
        <dbReference type="ARBA" id="ARBA00023125"/>
    </source>
</evidence>
<evidence type="ECO:0000256" key="8">
    <source>
        <dbReference type="ARBA" id="ARBA00023163"/>
    </source>
</evidence>
<keyword evidence="8" id="KW-0804">Transcription</keyword>
<evidence type="ECO:0000256" key="9">
    <source>
        <dbReference type="ARBA" id="ARBA00023242"/>
    </source>
</evidence>
<dbReference type="InterPro" id="IPR009057">
    <property type="entry name" value="Homeodomain-like_sf"/>
</dbReference>
<evidence type="ECO:0000313" key="18">
    <source>
        <dbReference type="Proteomes" id="UP000248480"/>
    </source>
</evidence>
<keyword evidence="10" id="KW-0844">Vision</keyword>
<sequence>MNGGDALSDERARSRALAPVGALPSPRPRGFAITDLLGLEVELPAPAVPGQGSACKGSAGLPCPGPGLGSSFLERGALPLGLGLLCGFGAQPPAAARAPCLLLADVPFLPPKGPPPAFQLPPGRPLSPLHREKHRESVSASDEDSLSGDRSDLKAPSTPGKRKKRRHRTVFTAHQLEELEKAFSEAHYPDVYARETLAVKTKLPEDRVQVWFQNRRAKWRKREKCWGGSSVMAEYGLYGAMVRHSLPLPESIVNSAKGGLAGSCMPWLLGMRKKSIAMTSKRRSEEKLTGLWGSDTPRGDSSPSQVGPQSSSGKVSPEQGLEDEVVDLSSSTRQETQREPRVAQVGASSDSTGLEGLRPGEAGVL</sequence>
<feature type="compositionally biased region" description="Low complexity" evidence="15">
    <location>
        <begin position="301"/>
        <end position="316"/>
    </location>
</feature>
<evidence type="ECO:0000256" key="3">
    <source>
        <dbReference type="ARBA" id="ARBA00022473"/>
    </source>
</evidence>
<evidence type="ECO:0000256" key="2">
    <source>
        <dbReference type="ARBA" id="ARBA00005733"/>
    </source>
</evidence>
<keyword evidence="5" id="KW-0805">Transcription regulation</keyword>
<dbReference type="FunCoup" id="A0A2Y9DKX4">
    <property type="interactions" value="509"/>
</dbReference>
<dbReference type="GO" id="GO:0005634">
    <property type="term" value="C:nucleus"/>
    <property type="evidence" value="ECO:0007669"/>
    <property type="project" value="UniProtKB-SubCell"/>
</dbReference>
<dbReference type="InterPro" id="IPR023339">
    <property type="entry name" value="CVC"/>
</dbReference>
<comment type="subcellular location">
    <subcellularLocation>
        <location evidence="1 13 14">Nucleus</location>
    </subcellularLocation>
</comment>
<dbReference type="GeneID" id="101344465"/>
<proteinExistence type="inferred from homology"/>
<dbReference type="CDD" id="cd00086">
    <property type="entry name" value="homeodomain"/>
    <property type="match status" value="1"/>
</dbReference>
<dbReference type="AlphaFoldDB" id="A0A2Y9DKX4"/>
<evidence type="ECO:0000259" key="17">
    <source>
        <dbReference type="PROSITE" id="PS51496"/>
    </source>
</evidence>
<dbReference type="KEGG" id="tmu:101344465"/>
<dbReference type="InterPro" id="IPR017970">
    <property type="entry name" value="Homeobox_CS"/>
</dbReference>
<accession>A0A2Y9DKX4</accession>
<feature type="domain" description="Homeobox" evidence="16">
    <location>
        <begin position="162"/>
        <end position="222"/>
    </location>
</feature>